<dbReference type="PANTHER" id="PTHR43633:SF1">
    <property type="entry name" value="ALCOHOL DEHYDROGENASE YQHD"/>
    <property type="match status" value="1"/>
</dbReference>
<dbReference type="FunFam" id="3.40.50.1970:FF:000003">
    <property type="entry name" value="Alcohol dehydrogenase, iron-containing"/>
    <property type="match status" value="1"/>
</dbReference>
<dbReference type="Gene3D" id="1.20.1090.10">
    <property type="entry name" value="Dehydroquinate synthase-like - alpha domain"/>
    <property type="match status" value="1"/>
</dbReference>
<dbReference type="GO" id="GO:0008106">
    <property type="term" value="F:alcohol dehydrogenase (NADP+) activity"/>
    <property type="evidence" value="ECO:0007669"/>
    <property type="project" value="TreeGrafter"/>
</dbReference>
<organism evidence="4 5">
    <name type="scientific">Anaerostipes rhamnosivorans</name>
    <dbReference type="NCBI Taxonomy" id="1229621"/>
    <lineage>
        <taxon>Bacteria</taxon>
        <taxon>Bacillati</taxon>
        <taxon>Bacillota</taxon>
        <taxon>Clostridia</taxon>
        <taxon>Lachnospirales</taxon>
        <taxon>Lachnospiraceae</taxon>
        <taxon>Anaerostipes</taxon>
    </lineage>
</organism>
<dbReference type="Proteomes" id="UP000298653">
    <property type="component" value="Chromosome"/>
</dbReference>
<dbReference type="SUPFAM" id="SSF56796">
    <property type="entry name" value="Dehydroquinate synthase-like"/>
    <property type="match status" value="1"/>
</dbReference>
<evidence type="ECO:0000259" key="2">
    <source>
        <dbReference type="Pfam" id="PF00465"/>
    </source>
</evidence>
<dbReference type="GO" id="GO:1990362">
    <property type="term" value="F:butanol dehydrogenase (NAD+) activity"/>
    <property type="evidence" value="ECO:0007669"/>
    <property type="project" value="InterPro"/>
</dbReference>
<gene>
    <name evidence="4" type="ORF">AR1Y2_1708</name>
</gene>
<reference evidence="4 5" key="1">
    <citation type="submission" date="2019-05" db="EMBL/GenBank/DDBJ databases">
        <title>Complete genome sequencing of Anaerostipes rhamnosivorans.</title>
        <authorList>
            <person name="Bui T.P.N."/>
            <person name="de Vos W.M."/>
        </authorList>
    </citation>
    <scope>NUCLEOTIDE SEQUENCE [LARGE SCALE GENOMIC DNA]</scope>
    <source>
        <strain evidence="4 5">1y2</strain>
    </source>
</reference>
<dbReference type="GO" id="GO:1990002">
    <property type="term" value="F:methylglyoxal reductase (NADPH) (acetol producing) activity"/>
    <property type="evidence" value="ECO:0007669"/>
    <property type="project" value="TreeGrafter"/>
</dbReference>
<evidence type="ECO:0000313" key="4">
    <source>
        <dbReference type="EMBL" id="QCP35162.1"/>
    </source>
</evidence>
<evidence type="ECO:0000259" key="3">
    <source>
        <dbReference type="Pfam" id="PF25137"/>
    </source>
</evidence>
<keyword evidence="1 4" id="KW-0560">Oxidoreductase</keyword>
<protein>
    <submittedName>
        <fullName evidence="4">NADH-dependent butanol dehydrogenase A</fullName>
        <ecNumber evidence="4">1.1.1.-</ecNumber>
    </submittedName>
</protein>
<evidence type="ECO:0000313" key="5">
    <source>
        <dbReference type="Proteomes" id="UP000298653"/>
    </source>
</evidence>
<dbReference type="Pfam" id="PF00465">
    <property type="entry name" value="Fe-ADH"/>
    <property type="match status" value="1"/>
</dbReference>
<dbReference type="GO" id="GO:0005829">
    <property type="term" value="C:cytosol"/>
    <property type="evidence" value="ECO:0007669"/>
    <property type="project" value="TreeGrafter"/>
</dbReference>
<dbReference type="AlphaFoldDB" id="A0A4P8IBU3"/>
<dbReference type="Pfam" id="PF25137">
    <property type="entry name" value="ADH_Fe_C"/>
    <property type="match status" value="1"/>
</dbReference>
<dbReference type="InterPro" id="IPR044731">
    <property type="entry name" value="BDH-like"/>
</dbReference>
<keyword evidence="5" id="KW-1185">Reference proteome</keyword>
<dbReference type="KEGG" id="arf:AR1Y2_1708"/>
<dbReference type="InterPro" id="IPR001670">
    <property type="entry name" value="ADH_Fe/GldA"/>
</dbReference>
<dbReference type="PANTHER" id="PTHR43633">
    <property type="entry name" value="ALCOHOL DEHYDROGENASE YQHD"/>
    <property type="match status" value="1"/>
</dbReference>
<name>A0A4P8IBU3_9FIRM</name>
<accession>A0A4P8IBU3</accession>
<feature type="domain" description="Alcohol dehydrogenase iron-type/glycerol dehydrogenase GldA" evidence="2">
    <location>
        <begin position="9"/>
        <end position="180"/>
    </location>
</feature>
<evidence type="ECO:0000256" key="1">
    <source>
        <dbReference type="ARBA" id="ARBA00023002"/>
    </source>
</evidence>
<dbReference type="RefSeq" id="WP_137328580.1">
    <property type="nucleotide sequence ID" value="NZ_CP040058.1"/>
</dbReference>
<dbReference type="GO" id="GO:0046872">
    <property type="term" value="F:metal ion binding"/>
    <property type="evidence" value="ECO:0007669"/>
    <property type="project" value="InterPro"/>
</dbReference>
<dbReference type="CDD" id="cd08187">
    <property type="entry name" value="BDH"/>
    <property type="match status" value="1"/>
</dbReference>
<proteinExistence type="predicted"/>
<feature type="domain" description="Fe-containing alcohol dehydrogenase-like C-terminal" evidence="3">
    <location>
        <begin position="194"/>
        <end position="401"/>
    </location>
</feature>
<dbReference type="OrthoDB" id="9801156at2"/>
<dbReference type="InterPro" id="IPR056798">
    <property type="entry name" value="ADH_Fe_C"/>
</dbReference>
<dbReference type="EMBL" id="CP040058">
    <property type="protein sequence ID" value="QCP35162.1"/>
    <property type="molecule type" value="Genomic_DNA"/>
</dbReference>
<dbReference type="EC" id="1.1.1.-" evidence="4"/>
<sequence length="402" mass="44730">MNDFTFLSPTRLVVGREAEKETGKWIKEYGGTTVLVHHDSGFVKQNGFVDKVIDMLKADGLKVVELGGVVPNPHLSKVYEGIELCKKEGVDFLLAIGGGSVIDSTKAIAMGLPYEGDVWDFFIEEDGVPHDVPKKSTPLGVILTIAATGSEASNSCVITKADENLKRFCDNDINRARFAIENPELTMTLPPFQTACGVIDIMSHSFERYFTPEKENDILTDYLCEAIFHTCMDCGRILVKDPANYEARASIMVASTLSHNGLTGMGRTGDWASHFIEHELSGEYQSVTHGAGLAVITPAWMKYVYKDNMDKFIKWATRVMGVSMDYSDPERTVLEAIDRLELFFQSLGVPTKLSEVPGVEDLDEEVMERMAKRVRVVHEDGSIGWVRRLNTKDIVEIFKLAM</sequence>
<dbReference type="Gene3D" id="3.40.50.1970">
    <property type="match status" value="1"/>
</dbReference>